<gene>
    <name evidence="1" type="ORF">BN1046_00319</name>
</gene>
<accession>A0A024LNU7</accession>
<dbReference type="AlphaFoldDB" id="A0A024LNU7"/>
<reference evidence="1" key="2">
    <citation type="submission" date="2014-05" db="EMBL/GenBank/DDBJ databases">
        <title>Genome sequencing of Bartonella spp. isolated from human blood.</title>
        <authorList>
            <person name="Raoult D."/>
        </authorList>
    </citation>
    <scope>NUCLEOTIDE SEQUENCE</scope>
    <source>
        <strain evidence="1">MVT06</strain>
    </source>
</reference>
<dbReference type="EMBL" id="HG977194">
    <property type="protein sequence ID" value="CDP79426.1"/>
    <property type="molecule type" value="Genomic_DNA"/>
</dbReference>
<organism evidence="1">
    <name type="scientific">Bartonella schoenbuchensis</name>
    <dbReference type="NCBI Taxonomy" id="165694"/>
    <lineage>
        <taxon>Bacteria</taxon>
        <taxon>Pseudomonadati</taxon>
        <taxon>Pseudomonadota</taxon>
        <taxon>Alphaproteobacteria</taxon>
        <taxon>Hyphomicrobiales</taxon>
        <taxon>Bartonellaceae</taxon>
        <taxon>Bartonella</taxon>
    </lineage>
</organism>
<reference evidence="1" key="1">
    <citation type="submission" date="2013-11" db="EMBL/GenBank/DDBJ databases">
        <authorList>
            <person name="GENOMES U."/>
        </authorList>
    </citation>
    <scope>NUCLEOTIDE SEQUENCE</scope>
    <source>
        <strain evidence="1">MVT06</strain>
    </source>
</reference>
<proteinExistence type="predicted"/>
<protein>
    <submittedName>
        <fullName evidence="1">Uncharacterized protein</fullName>
    </submittedName>
</protein>
<evidence type="ECO:0000313" key="1">
    <source>
        <dbReference type="EMBL" id="CDP79426.1"/>
    </source>
</evidence>
<name>A0A024LNU7_9HYPH</name>
<sequence>MYGGFYKGPCLGGSCSRGFLKERMVWGVEAGASGERGMWIVLVRRGWRLGVRALCIGGGR</sequence>